<keyword evidence="2" id="KW-1185">Reference proteome</keyword>
<dbReference type="EnsemblPlants" id="Pp3c1_18100V3.1">
    <property type="protein sequence ID" value="Pp3c1_18100V3.1"/>
    <property type="gene ID" value="Pp3c1_18100"/>
</dbReference>
<dbReference type="EMBL" id="ABEU02000001">
    <property type="status" value="NOT_ANNOTATED_CDS"/>
    <property type="molecule type" value="Genomic_DNA"/>
</dbReference>
<evidence type="ECO:0000313" key="2">
    <source>
        <dbReference type="Proteomes" id="UP000006727"/>
    </source>
</evidence>
<dbReference type="AlphaFoldDB" id="A0A7I4BQ07"/>
<name>A0A7I4BQ07_PHYPA</name>
<dbReference type="Gramene" id="Pp3c1_18100V3.1">
    <property type="protein sequence ID" value="Pp3c1_18100V3.1"/>
    <property type="gene ID" value="Pp3c1_18100"/>
</dbReference>
<protein>
    <submittedName>
        <fullName evidence="1">Uncharacterized protein</fullName>
    </submittedName>
</protein>
<reference evidence="1 2" key="1">
    <citation type="journal article" date="2008" name="Science">
        <title>The Physcomitrella genome reveals evolutionary insights into the conquest of land by plants.</title>
        <authorList>
            <person name="Rensing S."/>
            <person name="Lang D."/>
            <person name="Zimmer A."/>
            <person name="Terry A."/>
            <person name="Salamov A."/>
            <person name="Shapiro H."/>
            <person name="Nishiyama T."/>
            <person name="Perroud P.-F."/>
            <person name="Lindquist E."/>
            <person name="Kamisugi Y."/>
            <person name="Tanahashi T."/>
            <person name="Sakakibara K."/>
            <person name="Fujita T."/>
            <person name="Oishi K."/>
            <person name="Shin-I T."/>
            <person name="Kuroki Y."/>
            <person name="Toyoda A."/>
            <person name="Suzuki Y."/>
            <person name="Hashimoto A."/>
            <person name="Yamaguchi K."/>
            <person name="Sugano A."/>
            <person name="Kohara Y."/>
            <person name="Fujiyama A."/>
            <person name="Anterola A."/>
            <person name="Aoki S."/>
            <person name="Ashton N."/>
            <person name="Barbazuk W.B."/>
            <person name="Barker E."/>
            <person name="Bennetzen J."/>
            <person name="Bezanilla M."/>
            <person name="Blankenship R."/>
            <person name="Cho S.H."/>
            <person name="Dutcher S."/>
            <person name="Estelle M."/>
            <person name="Fawcett J.A."/>
            <person name="Gundlach H."/>
            <person name="Hanada K."/>
            <person name="Heyl A."/>
            <person name="Hicks K.A."/>
            <person name="Hugh J."/>
            <person name="Lohr M."/>
            <person name="Mayer K."/>
            <person name="Melkozernov A."/>
            <person name="Murata T."/>
            <person name="Nelson D."/>
            <person name="Pils B."/>
            <person name="Prigge M."/>
            <person name="Reiss B."/>
            <person name="Renner T."/>
            <person name="Rombauts S."/>
            <person name="Rushton P."/>
            <person name="Sanderfoot A."/>
            <person name="Schween G."/>
            <person name="Shiu S.-H."/>
            <person name="Stueber K."/>
            <person name="Theodoulou F.L."/>
            <person name="Tu H."/>
            <person name="Van de Peer Y."/>
            <person name="Verrier P.J."/>
            <person name="Waters E."/>
            <person name="Wood A."/>
            <person name="Yang L."/>
            <person name="Cove D."/>
            <person name="Cuming A."/>
            <person name="Hasebe M."/>
            <person name="Lucas S."/>
            <person name="Mishler D.B."/>
            <person name="Reski R."/>
            <person name="Grigoriev I."/>
            <person name="Quatrano R.S."/>
            <person name="Boore J.L."/>
        </authorList>
    </citation>
    <scope>NUCLEOTIDE SEQUENCE [LARGE SCALE GENOMIC DNA]</scope>
    <source>
        <strain evidence="1 2">cv. Gransden 2004</strain>
    </source>
</reference>
<reference evidence="1 2" key="2">
    <citation type="journal article" date="2018" name="Plant J.">
        <title>The Physcomitrella patens chromosome-scale assembly reveals moss genome structure and evolution.</title>
        <authorList>
            <person name="Lang D."/>
            <person name="Ullrich K.K."/>
            <person name="Murat F."/>
            <person name="Fuchs J."/>
            <person name="Jenkins J."/>
            <person name="Haas F.B."/>
            <person name="Piednoel M."/>
            <person name="Gundlach H."/>
            <person name="Van Bel M."/>
            <person name="Meyberg R."/>
            <person name="Vives C."/>
            <person name="Morata J."/>
            <person name="Symeonidi A."/>
            <person name="Hiss M."/>
            <person name="Muchero W."/>
            <person name="Kamisugi Y."/>
            <person name="Saleh O."/>
            <person name="Blanc G."/>
            <person name="Decker E.L."/>
            <person name="van Gessel N."/>
            <person name="Grimwood J."/>
            <person name="Hayes R.D."/>
            <person name="Graham S.W."/>
            <person name="Gunter L.E."/>
            <person name="McDaniel S.F."/>
            <person name="Hoernstein S.N.W."/>
            <person name="Larsson A."/>
            <person name="Li F.W."/>
            <person name="Perroud P.F."/>
            <person name="Phillips J."/>
            <person name="Ranjan P."/>
            <person name="Rokshar D.S."/>
            <person name="Rothfels C.J."/>
            <person name="Schneider L."/>
            <person name="Shu S."/>
            <person name="Stevenson D.W."/>
            <person name="Thummler F."/>
            <person name="Tillich M."/>
            <person name="Villarreal Aguilar J.C."/>
            <person name="Widiez T."/>
            <person name="Wong G.K."/>
            <person name="Wymore A."/>
            <person name="Zhang Y."/>
            <person name="Zimmer A.D."/>
            <person name="Quatrano R.S."/>
            <person name="Mayer K.F.X."/>
            <person name="Goodstein D."/>
            <person name="Casacuberta J.M."/>
            <person name="Vandepoele K."/>
            <person name="Reski R."/>
            <person name="Cuming A.C."/>
            <person name="Tuskan G.A."/>
            <person name="Maumus F."/>
            <person name="Salse J."/>
            <person name="Schmutz J."/>
            <person name="Rensing S.A."/>
        </authorList>
    </citation>
    <scope>NUCLEOTIDE SEQUENCE [LARGE SCALE GENOMIC DNA]</scope>
    <source>
        <strain evidence="1 2">cv. Gransden 2004</strain>
    </source>
</reference>
<organism evidence="1 2">
    <name type="scientific">Physcomitrium patens</name>
    <name type="common">Spreading-leaved earth moss</name>
    <name type="synonym">Physcomitrella patens</name>
    <dbReference type="NCBI Taxonomy" id="3218"/>
    <lineage>
        <taxon>Eukaryota</taxon>
        <taxon>Viridiplantae</taxon>
        <taxon>Streptophyta</taxon>
        <taxon>Embryophyta</taxon>
        <taxon>Bryophyta</taxon>
        <taxon>Bryophytina</taxon>
        <taxon>Bryopsida</taxon>
        <taxon>Funariidae</taxon>
        <taxon>Funariales</taxon>
        <taxon>Funariaceae</taxon>
        <taxon>Physcomitrium</taxon>
    </lineage>
</organism>
<proteinExistence type="predicted"/>
<evidence type="ECO:0000313" key="1">
    <source>
        <dbReference type="EnsemblPlants" id="Pp3c1_18100V3.1"/>
    </source>
</evidence>
<reference evidence="1" key="3">
    <citation type="submission" date="2020-12" db="UniProtKB">
        <authorList>
            <consortium name="EnsemblPlants"/>
        </authorList>
    </citation>
    <scope>IDENTIFICATION</scope>
</reference>
<accession>A0A7I4BQ07</accession>
<sequence>MEKVLVEIVRGGWPLVLLGRWSPCEYYGFVTEIYAKVPVRKFGVVFNSSSCSILCCLRELGLQEPLDTDKMRRSNRIGCAEFFQSFVASVKRILIRVEDLNQLCHATQSSLKEGVSGSKSLPLGARLNGSADMQEDTSHIIRPEIALIFDKSIFQTPRILAVPVAVALHLHHALVDPTTVEILSTESHLSQLSAPDVLPALKKAPCQ</sequence>
<dbReference type="InParanoid" id="A0A7I4BQ07"/>
<dbReference type="Proteomes" id="UP000006727">
    <property type="component" value="Chromosome 1"/>
</dbReference>